<dbReference type="InterPro" id="IPR001347">
    <property type="entry name" value="SIS_dom"/>
</dbReference>
<dbReference type="Gene3D" id="3.10.580.10">
    <property type="entry name" value="CBS-domain"/>
    <property type="match status" value="1"/>
</dbReference>
<keyword evidence="3 7" id="KW-0129">CBS domain</keyword>
<dbReference type="InterPro" id="IPR046348">
    <property type="entry name" value="SIS_dom_sf"/>
</dbReference>
<dbReference type="SMART" id="SM00116">
    <property type="entry name" value="CBS"/>
    <property type="match status" value="1"/>
</dbReference>
<dbReference type="PROSITE" id="PS51464">
    <property type="entry name" value="SIS"/>
    <property type="match status" value="1"/>
</dbReference>
<dbReference type="RefSeq" id="WP_111469729.1">
    <property type="nucleotide sequence ID" value="NZ_QLIX01000006.1"/>
</dbReference>
<comment type="caution">
    <text evidence="10">The sequence shown here is derived from an EMBL/GenBank/DDBJ whole genome shotgun (WGS) entry which is preliminary data.</text>
</comment>
<keyword evidence="10" id="KW-0413">Isomerase</keyword>
<sequence length="337" mass="35291">MNAHLANAALRHDPADGAAIRAAALRTLAVEAKGLGELQRAMEGPLGEAFVRAVEAIHAAKGRLIVTGMGKSGHVGNKITATLASTGTPCFFLHPAEASHGDLGMVTSGDVILALSWSGETAELRDIIHYSRRHRVPLIAITAGAESALGRAADIPLILPRAEEACPHGLAPTTSTTLQLVLGDAIAMALLERRGFTPAHFHQFHPGGKLGAQLLTVGDLMKRAPDLPLVREDMDMGAVIVAMTGHSLGCAIVVDEAGALAGIITDGDLRRHMAPDILARQARTLMTRDPHSTVPEMLASAALKEMNERKISVLVALEGNRPVGALHMHALLQAGVA</sequence>
<feature type="site" description="Catalytically relevant" evidence="6">
    <location>
        <position position="71"/>
    </location>
</feature>
<feature type="site" description="Catalytically relevant" evidence="6">
    <location>
        <position position="205"/>
    </location>
</feature>
<dbReference type="InterPro" id="IPR000644">
    <property type="entry name" value="CBS_dom"/>
</dbReference>
<dbReference type="AlphaFoldDB" id="A0A327M921"/>
<dbReference type="CDD" id="cd05014">
    <property type="entry name" value="SIS_Kpsf"/>
    <property type="match status" value="1"/>
</dbReference>
<feature type="domain" description="CBS" evidence="8">
    <location>
        <begin position="221"/>
        <end position="280"/>
    </location>
</feature>
<keyword evidence="5" id="KW-0479">Metal-binding</keyword>
<feature type="domain" description="SIS" evidence="9">
    <location>
        <begin position="53"/>
        <end position="196"/>
    </location>
</feature>
<dbReference type="GO" id="GO:0019146">
    <property type="term" value="F:arabinose-5-phosphate isomerase activity"/>
    <property type="evidence" value="ECO:0007669"/>
    <property type="project" value="UniProtKB-ARBA"/>
</dbReference>
<protein>
    <submittedName>
        <fullName evidence="10">KpsF/GutQ family sugar-phosphate isomerase</fullName>
    </submittedName>
</protein>
<evidence type="ECO:0000256" key="2">
    <source>
        <dbReference type="ARBA" id="ARBA00022737"/>
    </source>
</evidence>
<dbReference type="Pfam" id="PF00571">
    <property type="entry name" value="CBS"/>
    <property type="match status" value="2"/>
</dbReference>
<dbReference type="CDD" id="cd04604">
    <property type="entry name" value="CBS_pair_SIS_assoc"/>
    <property type="match status" value="1"/>
</dbReference>
<dbReference type="Proteomes" id="UP000249065">
    <property type="component" value="Unassembled WGS sequence"/>
</dbReference>
<gene>
    <name evidence="10" type="ORF">DOO78_10555</name>
</gene>
<dbReference type="EMBL" id="QLIX01000006">
    <property type="protein sequence ID" value="RAI58977.1"/>
    <property type="molecule type" value="Genomic_DNA"/>
</dbReference>
<feature type="site" description="Catalytically relevant" evidence="6">
    <location>
        <position position="164"/>
    </location>
</feature>
<keyword evidence="5" id="KW-0862">Zinc</keyword>
<dbReference type="PROSITE" id="PS51371">
    <property type="entry name" value="CBS"/>
    <property type="match status" value="1"/>
</dbReference>
<evidence type="ECO:0000313" key="11">
    <source>
        <dbReference type="Proteomes" id="UP000249065"/>
    </source>
</evidence>
<evidence type="ECO:0000256" key="6">
    <source>
        <dbReference type="PIRSR" id="PIRSR004692-3"/>
    </source>
</evidence>
<dbReference type="InterPro" id="IPR004800">
    <property type="entry name" value="KdsD/KpsF-type"/>
</dbReference>
<dbReference type="PANTHER" id="PTHR42745:SF1">
    <property type="entry name" value="ARABINOSE 5-PHOSPHATE ISOMERASE KDSD"/>
    <property type="match status" value="1"/>
</dbReference>
<dbReference type="InterPro" id="IPR050986">
    <property type="entry name" value="GutQ/KpsF_isomerases"/>
</dbReference>
<feature type="site" description="Catalytically relevant" evidence="6">
    <location>
        <position position="123"/>
    </location>
</feature>
<evidence type="ECO:0000256" key="4">
    <source>
        <dbReference type="PIRNR" id="PIRNR004692"/>
    </source>
</evidence>
<dbReference type="GO" id="GO:0097367">
    <property type="term" value="F:carbohydrate derivative binding"/>
    <property type="evidence" value="ECO:0007669"/>
    <property type="project" value="InterPro"/>
</dbReference>
<dbReference type="InterPro" id="IPR046342">
    <property type="entry name" value="CBS_dom_sf"/>
</dbReference>
<dbReference type="InterPro" id="IPR035474">
    <property type="entry name" value="SIS_Kpsf"/>
</dbReference>
<evidence type="ECO:0000259" key="8">
    <source>
        <dbReference type="PROSITE" id="PS51371"/>
    </source>
</evidence>
<dbReference type="PANTHER" id="PTHR42745">
    <property type="match status" value="1"/>
</dbReference>
<dbReference type="FunFam" id="3.40.50.10490:FF:000011">
    <property type="entry name" value="Arabinose 5-phosphate isomerase"/>
    <property type="match status" value="1"/>
</dbReference>
<name>A0A327M921_9PROT</name>
<dbReference type="Gene3D" id="3.40.50.10490">
    <property type="entry name" value="Glucose-6-phosphate isomerase like protein, domain 1"/>
    <property type="match status" value="1"/>
</dbReference>
<evidence type="ECO:0000256" key="1">
    <source>
        <dbReference type="ARBA" id="ARBA00008165"/>
    </source>
</evidence>
<dbReference type="SUPFAM" id="SSF53697">
    <property type="entry name" value="SIS domain"/>
    <property type="match status" value="1"/>
</dbReference>
<keyword evidence="2" id="KW-0677">Repeat</keyword>
<accession>A0A327M921</accession>
<evidence type="ECO:0000256" key="3">
    <source>
        <dbReference type="ARBA" id="ARBA00023122"/>
    </source>
</evidence>
<dbReference type="OrthoDB" id="9762536at2"/>
<dbReference type="GO" id="GO:0005975">
    <property type="term" value="P:carbohydrate metabolic process"/>
    <property type="evidence" value="ECO:0007669"/>
    <property type="project" value="InterPro"/>
</dbReference>
<dbReference type="NCBIfam" id="TIGR00393">
    <property type="entry name" value="kpsF"/>
    <property type="match status" value="1"/>
</dbReference>
<organism evidence="10 11">
    <name type="scientific">Roseicella frigidaeris</name>
    <dbReference type="NCBI Taxonomy" id="2230885"/>
    <lineage>
        <taxon>Bacteria</taxon>
        <taxon>Pseudomonadati</taxon>
        <taxon>Pseudomonadota</taxon>
        <taxon>Alphaproteobacteria</taxon>
        <taxon>Acetobacterales</taxon>
        <taxon>Roseomonadaceae</taxon>
        <taxon>Roseicella</taxon>
    </lineage>
</organism>
<feature type="binding site" evidence="5">
    <location>
        <position position="94"/>
    </location>
    <ligand>
        <name>Zn(2+)</name>
        <dbReference type="ChEBI" id="CHEBI:29105"/>
    </ligand>
</feature>
<evidence type="ECO:0000313" key="10">
    <source>
        <dbReference type="EMBL" id="RAI58977.1"/>
    </source>
</evidence>
<dbReference type="GO" id="GO:0046872">
    <property type="term" value="F:metal ion binding"/>
    <property type="evidence" value="ECO:0007669"/>
    <property type="project" value="UniProtKB-KW"/>
</dbReference>
<evidence type="ECO:0000256" key="5">
    <source>
        <dbReference type="PIRSR" id="PIRSR004692-2"/>
    </source>
</evidence>
<dbReference type="GO" id="GO:1901135">
    <property type="term" value="P:carbohydrate derivative metabolic process"/>
    <property type="evidence" value="ECO:0007669"/>
    <property type="project" value="InterPro"/>
</dbReference>
<evidence type="ECO:0000256" key="7">
    <source>
        <dbReference type="PROSITE-ProRule" id="PRU00703"/>
    </source>
</evidence>
<dbReference type="Pfam" id="PF01380">
    <property type="entry name" value="SIS"/>
    <property type="match status" value="1"/>
</dbReference>
<dbReference type="PIRSF" id="PIRSF004692">
    <property type="entry name" value="KdsD_KpsF"/>
    <property type="match status" value="1"/>
</dbReference>
<keyword evidence="11" id="KW-1185">Reference proteome</keyword>
<evidence type="ECO:0000259" key="9">
    <source>
        <dbReference type="PROSITE" id="PS51464"/>
    </source>
</evidence>
<proteinExistence type="inferred from homology"/>
<comment type="similarity">
    <text evidence="1 4">Belongs to the SIS family. GutQ/KpsF subfamily.</text>
</comment>
<reference evidence="11" key="1">
    <citation type="submission" date="2018-06" db="EMBL/GenBank/DDBJ databases">
        <authorList>
            <person name="Khan S.A."/>
        </authorList>
    </citation>
    <scope>NUCLEOTIDE SEQUENCE [LARGE SCALE GENOMIC DNA]</scope>
    <source>
        <strain evidence="11">DB-1506</strain>
    </source>
</reference>